<accession>A0A2S8BEW1</accession>
<sequence length="301" mass="30641">MTQPNPADYWNGPAVWLQNPLGYAPGAMMFIGPVLFPAGLDPNTTQTAVVVLGPGGGQFNLPPLAAGESGPSAQFRKVNLTQVPYGNDLPNPPASVTPVVPGGPGVAAVYDLNLALNSGPPGDIGSFLLSQAEDLVGGLEGGFTLIWNAVTNAFNPAPLPVTEWLNVTPIAATGNSAGQVRTLASLTVAAKTYAWVPIVLAQCEVSGTANTQVDLVARLGGSANTQTGTEVGRGFGQLGTSPAPPTIGPSFTALLSGGAGQVAANTGATIYLNCEQQQSTQDQYSTNRCRYVVGIAQVPSS</sequence>
<comment type="caution">
    <text evidence="1">The sequence shown here is derived from an EMBL/GenBank/DDBJ whole genome shotgun (WGS) entry which is preliminary data.</text>
</comment>
<name>A0A2S8BEW1_9MYCO</name>
<organism evidence="1 2">
    <name type="scientific">Mycobacterium talmoniae</name>
    <dbReference type="NCBI Taxonomy" id="1858794"/>
    <lineage>
        <taxon>Bacteria</taxon>
        <taxon>Bacillati</taxon>
        <taxon>Actinomycetota</taxon>
        <taxon>Actinomycetes</taxon>
        <taxon>Mycobacteriales</taxon>
        <taxon>Mycobacteriaceae</taxon>
        <taxon>Mycobacterium</taxon>
    </lineage>
</organism>
<evidence type="ECO:0000313" key="1">
    <source>
        <dbReference type="EMBL" id="PQM45211.1"/>
    </source>
</evidence>
<gene>
    <name evidence="1" type="ORF">C1Y40_04637</name>
</gene>
<dbReference type="EMBL" id="PPEA01000660">
    <property type="protein sequence ID" value="PQM45211.1"/>
    <property type="molecule type" value="Genomic_DNA"/>
</dbReference>
<proteinExistence type="predicted"/>
<reference evidence="1 2" key="1">
    <citation type="journal article" date="2017" name="Int. J. Syst. Evol. Microbiol.">
        <title>Mycobacterium talmoniae sp. nov., a slowly growing mycobacterium isolated from human respiratory samples.</title>
        <authorList>
            <person name="Davidson R.M."/>
            <person name="DeGroote M.A."/>
            <person name="Marola J.L."/>
            <person name="Buss S."/>
            <person name="Jones V."/>
            <person name="McNeil M.R."/>
            <person name="Freifeld A.G."/>
            <person name="Elaine Epperson L."/>
            <person name="Hasan N.A."/>
            <person name="Jackson M."/>
            <person name="Iwen P.C."/>
            <person name="Salfinger M."/>
            <person name="Strong M."/>
        </authorList>
    </citation>
    <scope>NUCLEOTIDE SEQUENCE [LARGE SCALE GENOMIC DNA]</scope>
    <source>
        <strain evidence="1 2">ATCC BAA-2683</strain>
    </source>
</reference>
<evidence type="ECO:0000313" key="2">
    <source>
        <dbReference type="Proteomes" id="UP000238296"/>
    </source>
</evidence>
<dbReference type="AlphaFoldDB" id="A0A2S8BEW1"/>
<dbReference type="Proteomes" id="UP000238296">
    <property type="component" value="Unassembled WGS sequence"/>
</dbReference>
<protein>
    <submittedName>
        <fullName evidence="1">Uncharacterized protein</fullName>
    </submittedName>
</protein>